<accession>A0A3D9XSV0</accession>
<evidence type="ECO:0000313" key="2">
    <source>
        <dbReference type="Proteomes" id="UP000256941"/>
    </source>
</evidence>
<organism evidence="1 2">
    <name type="scientific">Paracoccus versutus</name>
    <name type="common">Thiobacillus versutus</name>
    <dbReference type="NCBI Taxonomy" id="34007"/>
    <lineage>
        <taxon>Bacteria</taxon>
        <taxon>Pseudomonadati</taxon>
        <taxon>Pseudomonadota</taxon>
        <taxon>Alphaproteobacteria</taxon>
        <taxon>Rhodobacterales</taxon>
        <taxon>Paracoccaceae</taxon>
        <taxon>Paracoccus</taxon>
    </lineage>
</organism>
<dbReference type="Proteomes" id="UP000256941">
    <property type="component" value="Unassembled WGS sequence"/>
</dbReference>
<reference evidence="1 2" key="1">
    <citation type="submission" date="2018-08" db="EMBL/GenBank/DDBJ databases">
        <title>Genomic Encyclopedia of Archaeal and Bacterial Type Strains, Phase II (KMG-II): from individual species to whole genera.</title>
        <authorList>
            <person name="Goeker M."/>
        </authorList>
    </citation>
    <scope>NUCLEOTIDE SEQUENCE [LARGE SCALE GENOMIC DNA]</scope>
    <source>
        <strain evidence="1 2">DSM 17099</strain>
    </source>
</reference>
<proteinExistence type="predicted"/>
<comment type="caution">
    <text evidence="1">The sequence shown here is derived from an EMBL/GenBank/DDBJ whole genome shotgun (WGS) entry which is preliminary data.</text>
</comment>
<dbReference type="AlphaFoldDB" id="A0A3D9XSV0"/>
<protein>
    <submittedName>
        <fullName evidence="1">Uncharacterized protein</fullName>
    </submittedName>
</protein>
<dbReference type="RefSeq" id="WP_116220732.1">
    <property type="nucleotide sequence ID" value="NZ_CP038196.1"/>
</dbReference>
<sequence>MPAHLAAAASGPLQEVVICAEGHARTVWLDAQGNEHPAPQECRDCPVCHPPLLASGGDSVLPVRTMPWVRPAVAPGAAQVRGAVRPVLVLTRGPPSFPSAWTHAVPSPAGDSLWSDAGNPRQPMRRVQAIAMDARA</sequence>
<dbReference type="EMBL" id="QTUJ01000001">
    <property type="protein sequence ID" value="REF72173.1"/>
    <property type="molecule type" value="Genomic_DNA"/>
</dbReference>
<evidence type="ECO:0000313" key="1">
    <source>
        <dbReference type="EMBL" id="REF72173.1"/>
    </source>
</evidence>
<name>A0A3D9XSV0_PARVE</name>
<gene>
    <name evidence="1" type="ORF">BDD41_0640</name>
</gene>